<evidence type="ECO:0000313" key="9">
    <source>
        <dbReference type="Proteomes" id="UP001146120"/>
    </source>
</evidence>
<dbReference type="InterPro" id="IPR005821">
    <property type="entry name" value="Ion_trans_dom"/>
</dbReference>
<dbReference type="InterPro" id="IPR024862">
    <property type="entry name" value="TRPV"/>
</dbReference>
<dbReference type="GO" id="GO:0098703">
    <property type="term" value="P:calcium ion import across plasma membrane"/>
    <property type="evidence" value="ECO:0007669"/>
    <property type="project" value="TreeGrafter"/>
</dbReference>
<gene>
    <name evidence="8" type="ORF">N0F65_010180</name>
</gene>
<dbReference type="PANTHER" id="PTHR10582:SF2">
    <property type="entry name" value="INACTIVE"/>
    <property type="match status" value="1"/>
</dbReference>
<feature type="transmembrane region" description="Helical" evidence="6">
    <location>
        <begin position="6"/>
        <end position="27"/>
    </location>
</feature>
<evidence type="ECO:0000313" key="8">
    <source>
        <dbReference type="EMBL" id="DBA01770.1"/>
    </source>
</evidence>
<dbReference type="PANTHER" id="PTHR10582">
    <property type="entry name" value="TRANSIENT RECEPTOR POTENTIAL ION CHANNEL PROTEIN"/>
    <property type="match status" value="1"/>
</dbReference>
<keyword evidence="3" id="KW-0677">Repeat</keyword>
<keyword evidence="5 6" id="KW-0472">Membrane</keyword>
<dbReference type="AlphaFoldDB" id="A0AAV2Z7D1"/>
<keyword evidence="9" id="KW-1185">Reference proteome</keyword>
<feature type="transmembrane region" description="Helical" evidence="6">
    <location>
        <begin position="34"/>
        <end position="50"/>
    </location>
</feature>
<evidence type="ECO:0000256" key="1">
    <source>
        <dbReference type="ARBA" id="ARBA00004141"/>
    </source>
</evidence>
<evidence type="ECO:0000256" key="2">
    <source>
        <dbReference type="ARBA" id="ARBA00022692"/>
    </source>
</evidence>
<name>A0AAV2Z7D1_9STRA</name>
<dbReference type="GO" id="GO:0005886">
    <property type="term" value="C:plasma membrane"/>
    <property type="evidence" value="ECO:0007669"/>
    <property type="project" value="TreeGrafter"/>
</dbReference>
<comment type="caution">
    <text evidence="8">The sequence shown here is derived from an EMBL/GenBank/DDBJ whole genome shotgun (WGS) entry which is preliminary data.</text>
</comment>
<dbReference type="Pfam" id="PF00520">
    <property type="entry name" value="Ion_trans"/>
    <property type="match status" value="1"/>
</dbReference>
<reference evidence="8" key="2">
    <citation type="journal article" date="2023" name="Microbiol Resour">
        <title>Decontamination and Annotation of the Draft Genome Sequence of the Oomycete Lagenidium giganteum ARSEF 373.</title>
        <authorList>
            <person name="Morgan W.R."/>
            <person name="Tartar A."/>
        </authorList>
    </citation>
    <scope>NUCLEOTIDE SEQUENCE</scope>
    <source>
        <strain evidence="8">ARSEF 373</strain>
    </source>
</reference>
<dbReference type="Proteomes" id="UP001146120">
    <property type="component" value="Unassembled WGS sequence"/>
</dbReference>
<dbReference type="EMBL" id="DAKRPA010000042">
    <property type="protein sequence ID" value="DBA01770.1"/>
    <property type="molecule type" value="Genomic_DNA"/>
</dbReference>
<evidence type="ECO:0000256" key="6">
    <source>
        <dbReference type="SAM" id="Phobius"/>
    </source>
</evidence>
<reference evidence="8" key="1">
    <citation type="submission" date="2022-11" db="EMBL/GenBank/DDBJ databases">
        <authorList>
            <person name="Morgan W.R."/>
            <person name="Tartar A."/>
        </authorList>
    </citation>
    <scope>NUCLEOTIDE SEQUENCE</scope>
    <source>
        <strain evidence="8">ARSEF 373</strain>
    </source>
</reference>
<evidence type="ECO:0000256" key="5">
    <source>
        <dbReference type="ARBA" id="ARBA00023136"/>
    </source>
</evidence>
<accession>A0AAV2Z7D1</accession>
<evidence type="ECO:0000256" key="3">
    <source>
        <dbReference type="ARBA" id="ARBA00022737"/>
    </source>
</evidence>
<dbReference type="GO" id="GO:0005216">
    <property type="term" value="F:monoatomic ion channel activity"/>
    <property type="evidence" value="ECO:0007669"/>
    <property type="project" value="InterPro"/>
</dbReference>
<evidence type="ECO:0000259" key="7">
    <source>
        <dbReference type="Pfam" id="PF00520"/>
    </source>
</evidence>
<evidence type="ECO:0000256" key="4">
    <source>
        <dbReference type="ARBA" id="ARBA00022989"/>
    </source>
</evidence>
<organism evidence="8 9">
    <name type="scientific">Lagenidium giganteum</name>
    <dbReference type="NCBI Taxonomy" id="4803"/>
    <lineage>
        <taxon>Eukaryota</taxon>
        <taxon>Sar</taxon>
        <taxon>Stramenopiles</taxon>
        <taxon>Oomycota</taxon>
        <taxon>Peronosporomycetes</taxon>
        <taxon>Pythiales</taxon>
        <taxon>Pythiaceae</taxon>
    </lineage>
</organism>
<proteinExistence type="predicted"/>
<sequence length="155" mass="17493">MVKDVINFMMLYGVFQIGFSGAFFLLFQDENSRYNTYSEAFLATFLMLFGDFDSDLFLRLEGAKAVVANVLVLLYLVGAMVMLMNLLIAMMSTSYQEVLDSAKAARSIARAETILRMESLLPQAVRKYYFTKSFWLGCTAQSRLCCIRGKGDCPT</sequence>
<feature type="domain" description="Ion transport" evidence="7">
    <location>
        <begin position="1"/>
        <end position="98"/>
    </location>
</feature>
<feature type="transmembrane region" description="Helical" evidence="6">
    <location>
        <begin position="70"/>
        <end position="89"/>
    </location>
</feature>
<keyword evidence="2 6" id="KW-0812">Transmembrane</keyword>
<protein>
    <recommendedName>
        <fullName evidence="7">Ion transport domain-containing protein</fullName>
    </recommendedName>
</protein>
<dbReference type="Gene3D" id="1.10.287.70">
    <property type="match status" value="1"/>
</dbReference>
<keyword evidence="4 6" id="KW-1133">Transmembrane helix</keyword>
<comment type="subcellular location">
    <subcellularLocation>
        <location evidence="1">Membrane</location>
        <topology evidence="1">Multi-pass membrane protein</topology>
    </subcellularLocation>
</comment>